<proteinExistence type="predicted"/>
<organism evidence="5 6">
    <name type="scientific">Flavobacterium frigoris</name>
    <dbReference type="NCBI Taxonomy" id="229204"/>
    <lineage>
        <taxon>Bacteria</taxon>
        <taxon>Pseudomonadati</taxon>
        <taxon>Bacteroidota</taxon>
        <taxon>Flavobacteriia</taxon>
        <taxon>Flavobacteriales</taxon>
        <taxon>Flavobacteriaceae</taxon>
        <taxon>Flavobacterium</taxon>
    </lineage>
</organism>
<dbReference type="PROSITE" id="PS51192">
    <property type="entry name" value="HELICASE_ATP_BIND_1"/>
    <property type="match status" value="1"/>
</dbReference>
<feature type="domain" description="Helicase C-terminal" evidence="4">
    <location>
        <begin position="915"/>
        <end position="1079"/>
    </location>
</feature>
<dbReference type="InterPro" id="IPR001650">
    <property type="entry name" value="Helicase_C-like"/>
</dbReference>
<dbReference type="InterPro" id="IPR052511">
    <property type="entry name" value="ATP-dep_Helicase"/>
</dbReference>
<dbReference type="InterPro" id="IPR027417">
    <property type="entry name" value="P-loop_NTPase"/>
</dbReference>
<dbReference type="Pfam" id="PF00271">
    <property type="entry name" value="Helicase_C"/>
    <property type="match status" value="1"/>
</dbReference>
<dbReference type="SUPFAM" id="SSF52540">
    <property type="entry name" value="P-loop containing nucleoside triphosphate hydrolases"/>
    <property type="match status" value="2"/>
</dbReference>
<evidence type="ECO:0000313" key="5">
    <source>
        <dbReference type="EMBL" id="SEQ67885.1"/>
    </source>
</evidence>
<dbReference type="SMART" id="SM00487">
    <property type="entry name" value="DEXDc"/>
    <property type="match status" value="1"/>
</dbReference>
<dbReference type="RefSeq" id="WP_074722627.1">
    <property type="nucleotide sequence ID" value="NZ_CBCRVS010000012.1"/>
</dbReference>
<accession>A0A1H9I0C8</accession>
<dbReference type="PANTHER" id="PTHR47962:SF5">
    <property type="entry name" value="ATP-DEPENDENT HELICASE LHR-RELATED"/>
    <property type="match status" value="1"/>
</dbReference>
<keyword evidence="6" id="KW-1185">Reference proteome</keyword>
<sequence>MNIFKVHNQIISDYKSYIESFLLIKDQRIKNVVNKELSGGKLWPEPLIQFNPTFEKGTSISELVKHNIIDHRLNDVFRGYDLYKHQVEAIKKGVEGKSFIVTSGTGSGKSLTFLATIFSDLLKNEYTAGIKAILVYPMNALINSQEQEIEKYAANYLKHTGNEFPLTFAKYTGQEAGNDRINIRETPPDILLTNYMMLELMMTRASENSMRASIFKNLKYLVYDELHTYRGRQGADVSLLNRRIHASTQNEIICVGTSATMASGGTILEQKQTIANVGKQIFDKNFDTSQIIGEYLENTTNSKFINLGELKKALREDIDFNDKPEKFISSPIAVWLENRIALNVLDDGYVQRAKPLTLQDIASKLSEDSGYDLSLCKDKLVQFLQWTEALNEEASKMENRKSYLPFKFHQFIAQTGNVSVTLDNPANREITLDNTLYIRDEKTNEELHVYPVLFSRYSGHEFICVKKEYDSGKLLPRLPSDLPQKISKQSLKGNKELGTKKRELGWLDFPDGYILFDNGSDIWSDDKIIDLPETWKTKSDETKLDNFYETKIPQQIWIDKKGNFTENEDKSKQLAWFIPCHLLLDPTSGVIFDSKIHEFTKLMRLGNEGRSTATTITALSTIKALNEQGLDASLQKLLSFTDNRQDASLQSGHFNDFISTVQLRSAIYYALKETPEGLNASNIANRAAIMLNLKELEYARRPADNPKYPDEKNKEMLEEYLFTRIIYDLRRGWRYNTPNLEQCALLKIDYKTIDQLARDDDEWQNILLLNNLSFEERLDILNQIITYFRTSYALDHRKLEDTKRAELANEIKDRLKTDSNWCLDENEKIEAPVTLIPRGVGKTPYGIEVAGCGHLSALGKYFKRQFIKHMGELPFRGDELSDYMVQIYEIMKSAQILHNIEIKGSRGTVQGYRLRLDQVVWKLGDEKTVEIDKVRINAIEEIEIAPNKYFQNYYKVNYSSLNKNIYGAEHTGQLPSAERQQREIDFRAGKISALFCSPTMELGIDISSMNVVHMRNVPPGPANYAQRSGRAGRSGQTALVMTYCSNSSPHDRNYFQNASEMVAGVVAAPKLDLSNQELIESHLNAYIFMELGLTQVKTSVAEILNLEQTHELPVKEEIKTYILNQIQEKKHIWIAQFKKTLVNILPELEQSTWYSEKKLEIQAIKYFEHLDNSFKRWRELYRNANRLIEKARIAMDDPSIKSGGQVKKNANRDHFLAQRQRELLLNDTANYSSQSEFYIFRYLAAEGFLPGYNFTRLPVRTFIGNRDKGEFISRPRFIALKEFGPNNLIYHMGNKYRVNRMMLNDTENVLHKLKISKTTGYVFLDQEGVSINNDPITNLELNTDERVEMKSNILELSESQTKLMERISSQEEERASSGYDIEQYFSFSGGIRNTQKCQLSYDGDLLLELRYGPSARLLQLNRKWRRSKPGDENGYNIGLNTGFWKNPSEEEKEPEKDPIKRVHVYATDIADVLYIQPVKTLGLDEDGVITLTYAIKRAIEKEFQIEESELGAWNMGSGEHANILLFEAAESSLGVLSELTKNPDKLKKVFAEAYKTCYYNPETREDDKPEALRASYDDLLSYYNQRHHEIIDRTLIKKPLELLMDASVEISKNEQQNYHKQFEFLKAAYDKNSTTELKFIQYLYNKGLALPDKAQYNLKEYYISADFVYDNVDVGTQTFVFVDGSVHDKEEVKEKDRKQRGLLADAGYDVIVWRYDQNLDEAIANRKDIFRKVIENE</sequence>
<evidence type="ECO:0000256" key="1">
    <source>
        <dbReference type="ARBA" id="ARBA00022741"/>
    </source>
</evidence>
<protein>
    <submittedName>
        <fullName evidence="5">Helicase conserved C-terminal domain-containing protein</fullName>
    </submittedName>
</protein>
<dbReference type="InterPro" id="IPR011335">
    <property type="entry name" value="Restrct_endonuc-II-like"/>
</dbReference>
<dbReference type="EMBL" id="FOFZ01000003">
    <property type="protein sequence ID" value="SEQ67885.1"/>
    <property type="molecule type" value="Genomic_DNA"/>
</dbReference>
<dbReference type="InterPro" id="IPR014001">
    <property type="entry name" value="Helicase_ATP-bd"/>
</dbReference>
<dbReference type="GO" id="GO:0004386">
    <property type="term" value="F:helicase activity"/>
    <property type="evidence" value="ECO:0007669"/>
    <property type="project" value="UniProtKB-KW"/>
</dbReference>
<dbReference type="GO" id="GO:0005524">
    <property type="term" value="F:ATP binding"/>
    <property type="evidence" value="ECO:0007669"/>
    <property type="project" value="UniProtKB-KW"/>
</dbReference>
<reference evidence="6" key="1">
    <citation type="submission" date="2016-10" db="EMBL/GenBank/DDBJ databases">
        <authorList>
            <person name="Varghese N."/>
            <person name="Submissions S."/>
        </authorList>
    </citation>
    <scope>NUCLEOTIDE SEQUENCE [LARGE SCALE GENOMIC DNA]</scope>
    <source>
        <strain evidence="6">DSM 15719</strain>
    </source>
</reference>
<evidence type="ECO:0000256" key="2">
    <source>
        <dbReference type="ARBA" id="ARBA00022840"/>
    </source>
</evidence>
<keyword evidence="5" id="KW-0378">Hydrolase</keyword>
<dbReference type="GO" id="GO:0003677">
    <property type="term" value="F:DNA binding"/>
    <property type="evidence" value="ECO:0007669"/>
    <property type="project" value="TreeGrafter"/>
</dbReference>
<keyword evidence="2" id="KW-0067">ATP-binding</keyword>
<keyword evidence="1" id="KW-0547">Nucleotide-binding</keyword>
<dbReference type="SUPFAM" id="SSF52980">
    <property type="entry name" value="Restriction endonuclease-like"/>
    <property type="match status" value="1"/>
</dbReference>
<keyword evidence="5" id="KW-0347">Helicase</keyword>
<dbReference type="Proteomes" id="UP000183658">
    <property type="component" value="Unassembled WGS sequence"/>
</dbReference>
<dbReference type="GO" id="GO:0016887">
    <property type="term" value="F:ATP hydrolysis activity"/>
    <property type="evidence" value="ECO:0007669"/>
    <property type="project" value="TreeGrafter"/>
</dbReference>
<dbReference type="PROSITE" id="PS51194">
    <property type="entry name" value="HELICASE_CTER"/>
    <property type="match status" value="1"/>
</dbReference>
<dbReference type="Pfam" id="PF00270">
    <property type="entry name" value="DEAD"/>
    <property type="match status" value="1"/>
</dbReference>
<name>A0A1H9I0C8_FLAFI</name>
<evidence type="ECO:0000313" key="6">
    <source>
        <dbReference type="Proteomes" id="UP000183658"/>
    </source>
</evidence>
<feature type="domain" description="Helicase ATP-binding" evidence="3">
    <location>
        <begin position="90"/>
        <end position="279"/>
    </location>
</feature>
<evidence type="ECO:0000259" key="4">
    <source>
        <dbReference type="PROSITE" id="PS51194"/>
    </source>
</evidence>
<dbReference type="PANTHER" id="PTHR47962">
    <property type="entry name" value="ATP-DEPENDENT HELICASE LHR-RELATED-RELATED"/>
    <property type="match status" value="1"/>
</dbReference>
<gene>
    <name evidence="5" type="ORF">SAMN05444355_103314</name>
</gene>
<dbReference type="SMART" id="SM00490">
    <property type="entry name" value="HELICc"/>
    <property type="match status" value="1"/>
</dbReference>
<dbReference type="InterPro" id="IPR011545">
    <property type="entry name" value="DEAD/DEAH_box_helicase_dom"/>
</dbReference>
<evidence type="ECO:0000259" key="3">
    <source>
        <dbReference type="PROSITE" id="PS51192"/>
    </source>
</evidence>
<dbReference type="Gene3D" id="3.40.50.300">
    <property type="entry name" value="P-loop containing nucleotide triphosphate hydrolases"/>
    <property type="match status" value="2"/>
</dbReference>
<dbReference type="OrthoDB" id="9815222at2"/>